<dbReference type="Pfam" id="PF00226">
    <property type="entry name" value="DnaJ"/>
    <property type="match status" value="1"/>
</dbReference>
<dbReference type="InterPro" id="IPR036869">
    <property type="entry name" value="J_dom_sf"/>
</dbReference>
<feature type="region of interest" description="Disordered" evidence="1">
    <location>
        <begin position="155"/>
        <end position="189"/>
    </location>
</feature>
<evidence type="ECO:0000313" key="4">
    <source>
        <dbReference type="Proteomes" id="UP000186136"/>
    </source>
</evidence>
<dbReference type="InterPro" id="IPR052814">
    <property type="entry name" value="Peroxisomal_DnaJ"/>
</dbReference>
<dbReference type="InterPro" id="IPR018253">
    <property type="entry name" value="DnaJ_domain_CS"/>
</dbReference>
<name>A0A1Q2YH34_9ASCO</name>
<dbReference type="OrthoDB" id="552049at2759"/>
<gene>
    <name evidence="3" type="ORF">PMKS-002321</name>
</gene>
<protein>
    <recommendedName>
        <fullName evidence="2">J domain-containing protein</fullName>
    </recommendedName>
</protein>
<dbReference type="EMBL" id="BDGI01000089">
    <property type="protein sequence ID" value="GAV28844.1"/>
    <property type="molecule type" value="Genomic_DNA"/>
</dbReference>
<dbReference type="GO" id="GO:0016558">
    <property type="term" value="P:protein import into peroxisome matrix"/>
    <property type="evidence" value="ECO:0007669"/>
    <property type="project" value="TreeGrafter"/>
</dbReference>
<dbReference type="SMART" id="SM00271">
    <property type="entry name" value="DnaJ"/>
    <property type="match status" value="1"/>
</dbReference>
<feature type="compositionally biased region" description="Basic and acidic residues" evidence="1">
    <location>
        <begin position="303"/>
        <end position="313"/>
    </location>
</feature>
<dbReference type="InterPro" id="IPR026894">
    <property type="entry name" value="DnaJ_X"/>
</dbReference>
<dbReference type="PROSITE" id="PS00636">
    <property type="entry name" value="DNAJ_1"/>
    <property type="match status" value="1"/>
</dbReference>
<accession>A0A1Q2YH34</accession>
<evidence type="ECO:0000256" key="1">
    <source>
        <dbReference type="SAM" id="MobiDB-lite"/>
    </source>
</evidence>
<dbReference type="Gene3D" id="1.10.287.110">
    <property type="entry name" value="DnaJ domain"/>
    <property type="match status" value="1"/>
</dbReference>
<comment type="caution">
    <text evidence="3">The sequence shown here is derived from an EMBL/GenBank/DDBJ whole genome shotgun (WGS) entry which is preliminary data.</text>
</comment>
<dbReference type="PANTHER" id="PTHR45006:SF1">
    <property type="entry name" value="DNAJ-LIKE PROTEIN 1"/>
    <property type="match status" value="1"/>
</dbReference>
<dbReference type="SUPFAM" id="SSF46565">
    <property type="entry name" value="Chaperone J-domain"/>
    <property type="match status" value="1"/>
</dbReference>
<organism evidence="3 4">
    <name type="scientific">Pichia membranifaciens</name>
    <dbReference type="NCBI Taxonomy" id="4926"/>
    <lineage>
        <taxon>Eukaryota</taxon>
        <taxon>Fungi</taxon>
        <taxon>Dikarya</taxon>
        <taxon>Ascomycota</taxon>
        <taxon>Saccharomycotina</taxon>
        <taxon>Pichiomycetes</taxon>
        <taxon>Pichiales</taxon>
        <taxon>Pichiaceae</taxon>
        <taxon>Pichia</taxon>
    </lineage>
</organism>
<evidence type="ECO:0000313" key="3">
    <source>
        <dbReference type="EMBL" id="GAV28844.1"/>
    </source>
</evidence>
<proteinExistence type="predicted"/>
<feature type="compositionally biased region" description="Basic and acidic residues" evidence="1">
    <location>
        <begin position="362"/>
        <end position="382"/>
    </location>
</feature>
<dbReference type="GO" id="GO:0005829">
    <property type="term" value="C:cytosol"/>
    <property type="evidence" value="ECO:0007669"/>
    <property type="project" value="TreeGrafter"/>
</dbReference>
<dbReference type="Proteomes" id="UP000186136">
    <property type="component" value="Unassembled WGS sequence"/>
</dbReference>
<dbReference type="InterPro" id="IPR001623">
    <property type="entry name" value="DnaJ_domain"/>
</dbReference>
<feature type="domain" description="J" evidence="2">
    <location>
        <begin position="6"/>
        <end position="71"/>
    </location>
</feature>
<feature type="region of interest" description="Disordered" evidence="1">
    <location>
        <begin position="300"/>
        <end position="389"/>
    </location>
</feature>
<dbReference type="PANTHER" id="PTHR45006">
    <property type="entry name" value="DNAJ-LIKE PROTEIN 1"/>
    <property type="match status" value="1"/>
</dbReference>
<feature type="compositionally biased region" description="Basic and acidic residues" evidence="1">
    <location>
        <begin position="324"/>
        <end position="354"/>
    </location>
</feature>
<keyword evidence="4" id="KW-1185">Reference proteome</keyword>
<dbReference type="CDD" id="cd06257">
    <property type="entry name" value="DnaJ"/>
    <property type="match status" value="1"/>
</dbReference>
<reference evidence="3 4" key="1">
    <citation type="submission" date="2016-08" db="EMBL/GenBank/DDBJ databases">
        <title>Whole genome shotgun sequence of Pichia membranifaciens KS47-1.</title>
        <authorList>
            <person name="Konishi M."/>
            <person name="Ishida M."/>
            <person name="Arakawa T."/>
            <person name="Kato Y."/>
            <person name="Horiuchi J."/>
        </authorList>
    </citation>
    <scope>NUCLEOTIDE SEQUENCE [LARGE SCALE GENOMIC DNA]</scope>
    <source>
        <strain evidence="3 4">KS47-1</strain>
    </source>
</reference>
<dbReference type="Pfam" id="PF14308">
    <property type="entry name" value="DnaJ-X"/>
    <property type="match status" value="1"/>
</dbReference>
<dbReference type="PRINTS" id="PR00625">
    <property type="entry name" value="JDOMAIN"/>
</dbReference>
<evidence type="ECO:0000259" key="2">
    <source>
        <dbReference type="PROSITE" id="PS50076"/>
    </source>
</evidence>
<sequence length="481" mass="54553">MVADTTYYDLLEVKSTATELEIKKSYRKLAIKYHPDKNPGNEQAAETFKKISEAYQVLSDKEKRVRYDQVGIQENGGAEMVDPEKFFDDIFGGESFVPYVGELTLLKNLTKEMELEQTQEAEKEANKLEQEEADRYYETHKTNISSSRYLGDEGLSKMSAEEQQKALDAERKKLHDAERERIDEEQRQHREKIQDELTNKLINRLSLYTETDKSEDVVRSVQEKFRLEAENLKMESFGLELLHTIGTIYYNKANTFLKSQNTFLGIGGWFGTLKEKGGIIKDTYSTISIALDAQSTMQQLAKMNERREKEATKGNETGEEETDVKEGTEAKSGADLKAGNEDSVGKDATHDRSATESVADENVEKTKEESAADAKGKEKEEEGPVPTEEEVAEMEKLLMGKIIAAAWKGSHMEISSNLREVVSNVLYDETVPLSKRVERAEALKIIGTVFKNAERSKWEAEEAKIFEELVAEATQKKTKKK</sequence>
<dbReference type="PROSITE" id="PS50076">
    <property type="entry name" value="DNAJ_2"/>
    <property type="match status" value="1"/>
</dbReference>
<dbReference type="AlphaFoldDB" id="A0A1Q2YH34"/>